<dbReference type="EMBL" id="CP061379">
    <property type="protein sequence ID" value="QPF92252.1"/>
    <property type="molecule type" value="Genomic_DNA"/>
</dbReference>
<keyword evidence="2" id="KW-1185">Reference proteome</keyword>
<accession>A0A7S9D6R7</accession>
<dbReference type="RefSeq" id="WP_195801793.1">
    <property type="nucleotide sequence ID" value="NZ_CP061379.1"/>
</dbReference>
<organism evidence="1 2">
    <name type="scientific">Bradyrhizobium commune</name>
    <dbReference type="NCBI Taxonomy" id="83627"/>
    <lineage>
        <taxon>Bacteria</taxon>
        <taxon>Pseudomonadati</taxon>
        <taxon>Pseudomonadota</taxon>
        <taxon>Alphaproteobacteria</taxon>
        <taxon>Hyphomicrobiales</taxon>
        <taxon>Nitrobacteraceae</taxon>
        <taxon>Bradyrhizobium</taxon>
    </lineage>
</organism>
<sequence length="188" mass="21288">MADVIVGLDDWIIQDGNYGDFAQATNASFALEFYPVVPLPKYGRRDHRAPSFTHILENSYEIVAQVAHALDDWWVLDAGVLMYCDGEPPENARPGTWLGGLVFIGIDPFPYFENHAHEPGALALVYDWKIEKIEIETGPFIETKPKHFERDPEKRGWKEVAGTEEGGSFLLHCKRLGGPRLPQSRRRP</sequence>
<reference evidence="1 2" key="1">
    <citation type="submission" date="2020-09" db="EMBL/GenBank/DDBJ databases">
        <title>Complete genomes of bradyrhizobia occurring on native shrubby legumes in Australia.</title>
        <authorList>
            <person name="Lafay B."/>
        </authorList>
    </citation>
    <scope>NUCLEOTIDE SEQUENCE [LARGE SCALE GENOMIC DNA]</scope>
    <source>
        <strain evidence="1 2">BDV5040</strain>
    </source>
</reference>
<dbReference type="Proteomes" id="UP000594621">
    <property type="component" value="Chromosome"/>
</dbReference>
<proteinExistence type="predicted"/>
<protein>
    <submittedName>
        <fullName evidence="1">Uncharacterized protein</fullName>
    </submittedName>
</protein>
<gene>
    <name evidence="1" type="ORF">IC761_02815</name>
</gene>
<dbReference type="AlphaFoldDB" id="A0A7S9D6R7"/>
<evidence type="ECO:0000313" key="1">
    <source>
        <dbReference type="EMBL" id="QPF92252.1"/>
    </source>
</evidence>
<dbReference type="KEGG" id="bcou:IC761_02815"/>
<evidence type="ECO:0000313" key="2">
    <source>
        <dbReference type="Proteomes" id="UP000594621"/>
    </source>
</evidence>
<name>A0A7S9D6R7_9BRAD</name>